<dbReference type="InterPro" id="IPR006674">
    <property type="entry name" value="HD_domain"/>
</dbReference>
<keyword evidence="2" id="KW-0378">Hydrolase</keyword>
<organism evidence="4 5">
    <name type="scientific">Paramecium sonneborni</name>
    <dbReference type="NCBI Taxonomy" id="65129"/>
    <lineage>
        <taxon>Eukaryota</taxon>
        <taxon>Sar</taxon>
        <taxon>Alveolata</taxon>
        <taxon>Ciliophora</taxon>
        <taxon>Intramacronucleata</taxon>
        <taxon>Oligohymenophorea</taxon>
        <taxon>Peniculida</taxon>
        <taxon>Parameciidae</taxon>
        <taxon>Paramecium</taxon>
    </lineage>
</organism>
<dbReference type="GO" id="GO:0046872">
    <property type="term" value="F:metal ion binding"/>
    <property type="evidence" value="ECO:0007669"/>
    <property type="project" value="UniProtKB-KW"/>
</dbReference>
<evidence type="ECO:0000313" key="5">
    <source>
        <dbReference type="Proteomes" id="UP000692954"/>
    </source>
</evidence>
<proteinExistence type="predicted"/>
<accession>A0A8S1KLR8</accession>
<comment type="caution">
    <text evidence="4">The sequence shown here is derived from an EMBL/GenBank/DDBJ whole genome shotgun (WGS) entry which is preliminary data.</text>
</comment>
<evidence type="ECO:0000256" key="2">
    <source>
        <dbReference type="ARBA" id="ARBA00022801"/>
    </source>
</evidence>
<dbReference type="InterPro" id="IPR039356">
    <property type="entry name" value="YfbR/HDDC2"/>
</dbReference>
<dbReference type="OrthoDB" id="10254258at2759"/>
<dbReference type="PANTHER" id="PTHR11845">
    <property type="entry name" value="5'-DEOXYNUCLEOTIDASE HDDC2"/>
    <property type="match status" value="1"/>
</dbReference>
<dbReference type="GO" id="GO:0002953">
    <property type="term" value="F:5'-deoxynucleotidase activity"/>
    <property type="evidence" value="ECO:0007669"/>
    <property type="project" value="InterPro"/>
</dbReference>
<evidence type="ECO:0000259" key="3">
    <source>
        <dbReference type="Pfam" id="PF13023"/>
    </source>
</evidence>
<keyword evidence="5" id="KW-1185">Reference proteome</keyword>
<dbReference type="Pfam" id="PF13023">
    <property type="entry name" value="HD_3"/>
    <property type="match status" value="1"/>
</dbReference>
<keyword evidence="1" id="KW-0479">Metal-binding</keyword>
<evidence type="ECO:0000256" key="1">
    <source>
        <dbReference type="ARBA" id="ARBA00022723"/>
    </source>
</evidence>
<dbReference type="PANTHER" id="PTHR11845:SF13">
    <property type="entry name" value="5'-DEOXYNUCLEOTIDASE HDDC2"/>
    <property type="match status" value="1"/>
</dbReference>
<dbReference type="GO" id="GO:0005737">
    <property type="term" value="C:cytoplasm"/>
    <property type="evidence" value="ECO:0007669"/>
    <property type="project" value="TreeGrafter"/>
</dbReference>
<dbReference type="AlphaFoldDB" id="A0A8S1KLR8"/>
<dbReference type="Proteomes" id="UP000692954">
    <property type="component" value="Unassembled WGS sequence"/>
</dbReference>
<feature type="domain" description="HD" evidence="3">
    <location>
        <begin position="4"/>
        <end position="120"/>
    </location>
</feature>
<evidence type="ECO:0000313" key="4">
    <source>
        <dbReference type="EMBL" id="CAD8055737.1"/>
    </source>
</evidence>
<gene>
    <name evidence="4" type="ORF">PSON_ATCC_30995.1.T0090395</name>
</gene>
<name>A0A8S1KLR8_9CILI</name>
<reference evidence="4" key="1">
    <citation type="submission" date="2021-01" db="EMBL/GenBank/DDBJ databases">
        <authorList>
            <consortium name="Genoscope - CEA"/>
            <person name="William W."/>
        </authorList>
    </citation>
    <scope>NUCLEOTIDE SEQUENCE</scope>
</reference>
<protein>
    <recommendedName>
        <fullName evidence="3">HD domain-containing protein</fullName>
    </recommendedName>
</protein>
<dbReference type="EMBL" id="CAJJDN010000009">
    <property type="protein sequence ID" value="CAD8055737.1"/>
    <property type="molecule type" value="Genomic_DNA"/>
</dbReference>
<sequence>MIQIIALFLPKNELNLDKCIKIALLHDLAEMMLGDIISIENIPAQLKKQKEDNVIKMMIKDLDEYLKQELYSIHKEYVNGESMEVEFVRELDKLEMLFFAFDNEKQYKVKLDEFIQVRLEQRINKLDHYQMSYLNREKNSYRNEYYQFQYDVKFYSQPFRTINLLKKIIRIVGWQIEYKAQIRALREDLCSLGKQRKRCCQFVIYKEQASINSFRS</sequence>